<sequence length="102" mass="11350">MDWLPSPEPSRWSMAIDRNFTLHRTPGNNYLFGQHLGPGTRVRCIGGPAPRMWMKEVAPRKANNGDWVGVPAAGLPVFTSACCEKSDLLVLSSWKKVKTAER</sequence>
<organism evidence="1 2">
    <name type="scientific">Ensete ventricosum</name>
    <name type="common">Abyssinian banana</name>
    <name type="synonym">Musa ensete</name>
    <dbReference type="NCBI Taxonomy" id="4639"/>
    <lineage>
        <taxon>Eukaryota</taxon>
        <taxon>Viridiplantae</taxon>
        <taxon>Streptophyta</taxon>
        <taxon>Embryophyta</taxon>
        <taxon>Tracheophyta</taxon>
        <taxon>Spermatophyta</taxon>
        <taxon>Magnoliopsida</taxon>
        <taxon>Liliopsida</taxon>
        <taxon>Zingiberales</taxon>
        <taxon>Musaceae</taxon>
        <taxon>Ensete</taxon>
    </lineage>
</organism>
<proteinExistence type="predicted"/>
<dbReference type="Proteomes" id="UP000287651">
    <property type="component" value="Unassembled WGS sequence"/>
</dbReference>
<accession>A0A426ZRG6</accession>
<protein>
    <submittedName>
        <fullName evidence="1">Uncharacterized protein</fullName>
    </submittedName>
</protein>
<reference evidence="1 2" key="1">
    <citation type="journal article" date="2014" name="Agronomy (Basel)">
        <title>A Draft Genome Sequence for Ensete ventricosum, the Drought-Tolerant Tree Against Hunger.</title>
        <authorList>
            <person name="Harrison J."/>
            <person name="Moore K.A."/>
            <person name="Paszkiewicz K."/>
            <person name="Jones T."/>
            <person name="Grant M."/>
            <person name="Ambacheew D."/>
            <person name="Muzemil S."/>
            <person name="Studholme D.J."/>
        </authorList>
    </citation>
    <scope>NUCLEOTIDE SEQUENCE [LARGE SCALE GENOMIC DNA]</scope>
</reference>
<evidence type="ECO:0000313" key="2">
    <source>
        <dbReference type="Proteomes" id="UP000287651"/>
    </source>
</evidence>
<dbReference type="AlphaFoldDB" id="A0A426ZRG6"/>
<dbReference type="EMBL" id="AMZH03005383">
    <property type="protein sequence ID" value="RRT66540.1"/>
    <property type="molecule type" value="Genomic_DNA"/>
</dbReference>
<evidence type="ECO:0000313" key="1">
    <source>
        <dbReference type="EMBL" id="RRT66540.1"/>
    </source>
</evidence>
<comment type="caution">
    <text evidence="1">The sequence shown here is derived from an EMBL/GenBank/DDBJ whole genome shotgun (WGS) entry which is preliminary data.</text>
</comment>
<gene>
    <name evidence="1" type="ORF">B296_00040124</name>
</gene>
<name>A0A426ZRG6_ENSVE</name>